<dbReference type="AlphaFoldDB" id="A0A1H2XRC7"/>
<sequence>MKGFKKLKSPYFPMLLAFIATKLLNEKVVSHCIVYEVHLWYIAIKEYGEEWFYDTSDQDGIFVEYRLAK</sequence>
<gene>
    <name evidence="1" type="ORF">SAMN05421882_10424</name>
</gene>
<reference evidence="1 2" key="1">
    <citation type="submission" date="2016-10" db="EMBL/GenBank/DDBJ databases">
        <authorList>
            <person name="de Groot N.N."/>
        </authorList>
    </citation>
    <scope>NUCLEOTIDE SEQUENCE [LARGE SCALE GENOMIC DNA]</scope>
    <source>
        <strain evidence="1 2">Nm110</strain>
    </source>
</reference>
<name>A0A1H2XRC7_9PROT</name>
<organism evidence="1 2">
    <name type="scientific">Nitrosomonas communis</name>
    <dbReference type="NCBI Taxonomy" id="44574"/>
    <lineage>
        <taxon>Bacteria</taxon>
        <taxon>Pseudomonadati</taxon>
        <taxon>Pseudomonadota</taxon>
        <taxon>Betaproteobacteria</taxon>
        <taxon>Nitrosomonadales</taxon>
        <taxon>Nitrosomonadaceae</taxon>
        <taxon>Nitrosomonas</taxon>
    </lineage>
</organism>
<accession>A0A1H2XRC7</accession>
<proteinExistence type="predicted"/>
<protein>
    <submittedName>
        <fullName evidence="1">Uncharacterized protein</fullName>
    </submittedName>
</protein>
<dbReference type="EMBL" id="FNNH01000042">
    <property type="protein sequence ID" value="SDW95423.1"/>
    <property type="molecule type" value="Genomic_DNA"/>
</dbReference>
<evidence type="ECO:0000313" key="1">
    <source>
        <dbReference type="EMBL" id="SDW95423.1"/>
    </source>
</evidence>
<evidence type="ECO:0000313" key="2">
    <source>
        <dbReference type="Proteomes" id="UP000183454"/>
    </source>
</evidence>
<dbReference type="Proteomes" id="UP000183454">
    <property type="component" value="Unassembled WGS sequence"/>
</dbReference>